<proteinExistence type="inferred from homology"/>
<dbReference type="Pfam" id="PF03969">
    <property type="entry name" value="AFG1_ATPase"/>
    <property type="match status" value="1"/>
</dbReference>
<dbReference type="InterPro" id="IPR005654">
    <property type="entry name" value="ATPase_AFG1-like"/>
</dbReference>
<dbReference type="NCBIfam" id="NF040713">
    <property type="entry name" value="ZapE"/>
    <property type="match status" value="1"/>
</dbReference>
<dbReference type="EMBL" id="MDYQ01000086">
    <property type="protein sequence ID" value="PRP83252.1"/>
    <property type="molecule type" value="Genomic_DNA"/>
</dbReference>
<dbReference type="FunCoup" id="A0A2P6NH46">
    <property type="interactions" value="747"/>
</dbReference>
<evidence type="ECO:0000313" key="5">
    <source>
        <dbReference type="Proteomes" id="UP000241769"/>
    </source>
</evidence>
<evidence type="ECO:0000313" key="4">
    <source>
        <dbReference type="EMBL" id="PRP83252.1"/>
    </source>
</evidence>
<organism evidence="4 5">
    <name type="scientific">Planoprotostelium fungivorum</name>
    <dbReference type="NCBI Taxonomy" id="1890364"/>
    <lineage>
        <taxon>Eukaryota</taxon>
        <taxon>Amoebozoa</taxon>
        <taxon>Evosea</taxon>
        <taxon>Variosea</taxon>
        <taxon>Cavosteliida</taxon>
        <taxon>Cavosteliaceae</taxon>
        <taxon>Planoprotostelium</taxon>
    </lineage>
</organism>
<comment type="caution">
    <text evidence="4">The sequence shown here is derived from an EMBL/GenBank/DDBJ whole genome shotgun (WGS) entry which is preliminary data.</text>
</comment>
<dbReference type="Gene3D" id="3.40.50.300">
    <property type="entry name" value="P-loop containing nucleotide triphosphate hydrolases"/>
    <property type="match status" value="1"/>
</dbReference>
<dbReference type="InParanoid" id="A0A2P6NH46"/>
<dbReference type="PANTHER" id="PTHR12169:SF6">
    <property type="entry name" value="AFG1-LIKE ATPASE"/>
    <property type="match status" value="1"/>
</dbReference>
<dbReference type="AlphaFoldDB" id="A0A2P6NH46"/>
<dbReference type="PANTHER" id="PTHR12169">
    <property type="entry name" value="ATPASE N2B"/>
    <property type="match status" value="1"/>
</dbReference>
<evidence type="ECO:0000256" key="1">
    <source>
        <dbReference type="ARBA" id="ARBA00010322"/>
    </source>
</evidence>
<keyword evidence="2" id="KW-0547">Nucleotide-binding</keyword>
<evidence type="ECO:0000256" key="3">
    <source>
        <dbReference type="ARBA" id="ARBA00022840"/>
    </source>
</evidence>
<dbReference type="OrthoDB" id="548867at2759"/>
<dbReference type="SUPFAM" id="SSF52540">
    <property type="entry name" value="P-loop containing nucleoside triphosphate hydrolases"/>
    <property type="match status" value="1"/>
</dbReference>
<name>A0A2P6NH46_9EUKA</name>
<dbReference type="GO" id="GO:0016887">
    <property type="term" value="F:ATP hydrolysis activity"/>
    <property type="evidence" value="ECO:0007669"/>
    <property type="project" value="InterPro"/>
</dbReference>
<evidence type="ECO:0000256" key="2">
    <source>
        <dbReference type="ARBA" id="ARBA00022741"/>
    </source>
</evidence>
<comment type="similarity">
    <text evidence="1">Belongs to the AFG1 ATPase family.</text>
</comment>
<dbReference type="InterPro" id="IPR027417">
    <property type="entry name" value="P-loop_NTPase"/>
</dbReference>
<reference evidence="4 5" key="1">
    <citation type="journal article" date="2018" name="Genome Biol. Evol.">
        <title>Multiple Roots of Fruiting Body Formation in Amoebozoa.</title>
        <authorList>
            <person name="Hillmann F."/>
            <person name="Forbes G."/>
            <person name="Novohradska S."/>
            <person name="Ferling I."/>
            <person name="Riege K."/>
            <person name="Groth M."/>
            <person name="Westermann M."/>
            <person name="Marz M."/>
            <person name="Spaller T."/>
            <person name="Winckler T."/>
            <person name="Schaap P."/>
            <person name="Glockner G."/>
        </authorList>
    </citation>
    <scope>NUCLEOTIDE SEQUENCE [LARGE SCALE GENOMIC DNA]</scope>
    <source>
        <strain evidence="4 5">Jena</strain>
    </source>
</reference>
<protein>
    <submittedName>
        <fullName evidence="4">Uncharacterized protein</fullName>
    </submittedName>
</protein>
<dbReference type="Proteomes" id="UP000241769">
    <property type="component" value="Unassembled WGS sequence"/>
</dbReference>
<sequence length="448" mass="51510">MDYITTHENIHYRKPISVVKAPRVLILVTKASGFAVPLIRRSLFPPIRSFSVETSLGPLARWQRLKEEGKIRDDAHQKKIVQTLDRIYDQFFQGWFGAPKKKGKEEYKFSADIPKGAYLYGDVGCGKTFLMDLLYDACRDNREIQCRRVHFHDFMLDVHHRMHLHRQKEARADPIPPLVKELCDQTWFLCFDEFQVTDVADAAILHRLFSSLFHNGVIVIMTSNRVPKDLYKNGLKRELFLPFISLLESQNHILCLNSGIDYRLAGTMSKKIFNYPLNQETTAILDDLFQKLSHGHAITSQTLDVGSGRKFVVDRCARGVARFTFEELCLKPLGSGDYIAISKNFHTVIMDNIPVLNAYTQLNQARRFINLVDELYNYKVKFICSAAASPQELLSLKDEAPIAGVKKASPTSTEEEEHFMWSRLVSRLTEMQSEEYLAAAHYREEKAQ</sequence>
<gene>
    <name evidence="4" type="ORF">PROFUN_09464</name>
</gene>
<accession>A0A2P6NH46</accession>
<keyword evidence="5" id="KW-1185">Reference proteome</keyword>
<dbReference type="GO" id="GO:0005524">
    <property type="term" value="F:ATP binding"/>
    <property type="evidence" value="ECO:0007669"/>
    <property type="project" value="UniProtKB-KW"/>
</dbReference>
<keyword evidence="3" id="KW-0067">ATP-binding</keyword>
<dbReference type="GO" id="GO:0005739">
    <property type="term" value="C:mitochondrion"/>
    <property type="evidence" value="ECO:0007669"/>
    <property type="project" value="TreeGrafter"/>
</dbReference>